<dbReference type="RefSeq" id="WP_130506804.1">
    <property type="nucleotide sequence ID" value="NZ_SHLC01000001.1"/>
</dbReference>
<protein>
    <submittedName>
        <fullName evidence="1">Alpha-galactosidase</fullName>
    </submittedName>
</protein>
<dbReference type="Proteomes" id="UP000291483">
    <property type="component" value="Unassembled WGS sequence"/>
</dbReference>
<comment type="caution">
    <text evidence="1">The sequence shown here is derived from an EMBL/GenBank/DDBJ whole genome shotgun (WGS) entry which is preliminary data.</text>
</comment>
<dbReference type="Pfam" id="PF02065">
    <property type="entry name" value="Melibiase"/>
    <property type="match status" value="1"/>
</dbReference>
<name>A0A4V2GB37_9MICO</name>
<dbReference type="OrthoDB" id="176168at2"/>
<dbReference type="PANTHER" id="PTHR43053">
    <property type="entry name" value="GLYCOSIDASE FAMILY 31"/>
    <property type="match status" value="1"/>
</dbReference>
<dbReference type="EMBL" id="SHLC01000001">
    <property type="protein sequence ID" value="RZU66636.1"/>
    <property type="molecule type" value="Genomic_DNA"/>
</dbReference>
<dbReference type="AlphaFoldDB" id="A0A4V2GB37"/>
<dbReference type="InterPro" id="IPR013785">
    <property type="entry name" value="Aldolase_TIM"/>
</dbReference>
<dbReference type="CDD" id="cd14791">
    <property type="entry name" value="GH36"/>
    <property type="match status" value="1"/>
</dbReference>
<gene>
    <name evidence="1" type="ORF">EV379_2999</name>
</gene>
<reference evidence="1 2" key="1">
    <citation type="submission" date="2019-02" db="EMBL/GenBank/DDBJ databases">
        <title>Sequencing the genomes of 1000 actinobacteria strains.</title>
        <authorList>
            <person name="Klenk H.-P."/>
        </authorList>
    </citation>
    <scope>NUCLEOTIDE SEQUENCE [LARGE SCALE GENOMIC DNA]</scope>
    <source>
        <strain evidence="1 2">DSM 18319</strain>
    </source>
</reference>
<evidence type="ECO:0000313" key="1">
    <source>
        <dbReference type="EMBL" id="RZU66636.1"/>
    </source>
</evidence>
<organism evidence="1 2">
    <name type="scientific">Microterricola gilva</name>
    <dbReference type="NCBI Taxonomy" id="393267"/>
    <lineage>
        <taxon>Bacteria</taxon>
        <taxon>Bacillati</taxon>
        <taxon>Actinomycetota</taxon>
        <taxon>Actinomycetes</taxon>
        <taxon>Micrococcales</taxon>
        <taxon>Microbacteriaceae</taxon>
        <taxon>Microterricola</taxon>
    </lineage>
</organism>
<dbReference type="InterPro" id="IPR002252">
    <property type="entry name" value="Glyco_hydro_36"/>
</dbReference>
<evidence type="ECO:0000313" key="2">
    <source>
        <dbReference type="Proteomes" id="UP000291483"/>
    </source>
</evidence>
<dbReference type="InterPro" id="IPR050985">
    <property type="entry name" value="Alpha-glycosidase_related"/>
</dbReference>
<keyword evidence="2" id="KW-1185">Reference proteome</keyword>
<sequence>MLLEDHQLQSIQWTELSRGISFGVDGGCLVEAVERLGLVDIVTVSIVPGGQIVLEAPLGNAAAYWHPCFDPGDSLPADWAGRERFSAVRSAPIGVLVDANGQSSFAFSFDCLTQEGEIEFGASEEAKTFVVRLAITDGLAAARSTVRLAVVAPELAHEQAVRELSVLLHDGIAGRQASEIAREPVYSSWYAYSQQISHDVIMRNASVASGIGCKSVFLDDGWQKFGDGRWYAGCGDWVPDTAKFPDLRGTVAELNAAGLQAVMWIAPFLIGEQSAAYSGLARYATHYSEHLRTWVLDPRHREVREHLVAVCTRLMRDYALDGLKIDFLNDVMNYAGTPSTGDVPDVGDAMTLVLSEIAQALESVRPGSLIEFRQPYISPAVAPFADVIRANDCPADADQNRRSTLNLRLLAISQVVHSDPIMWDPSAPVEAVSRQLLNVFFSVPQISMPLDVLPEAHRARAAELLTQWRALRDVLLGGELSVGLPNEGYPVVSSRLGSTLVVAAYQPRLLDLDLEGVSELVILNSTASSALPYTVFGDVPPVGSALAEGETAARVVEFAERGFVEVPAWGITRITLGA</sequence>
<proteinExistence type="predicted"/>
<accession>A0A4V2GB37</accession>
<dbReference type="GO" id="GO:0004557">
    <property type="term" value="F:alpha-galactosidase activity"/>
    <property type="evidence" value="ECO:0007669"/>
    <property type="project" value="InterPro"/>
</dbReference>
<dbReference type="GO" id="GO:0016052">
    <property type="term" value="P:carbohydrate catabolic process"/>
    <property type="evidence" value="ECO:0007669"/>
    <property type="project" value="InterPro"/>
</dbReference>
<dbReference type="Gene3D" id="3.20.20.70">
    <property type="entry name" value="Aldolase class I"/>
    <property type="match status" value="1"/>
</dbReference>
<dbReference type="InterPro" id="IPR017853">
    <property type="entry name" value="GH"/>
</dbReference>
<dbReference type="SUPFAM" id="SSF51445">
    <property type="entry name" value="(Trans)glycosidases"/>
    <property type="match status" value="1"/>
</dbReference>